<feature type="region of interest" description="Disordered" evidence="7">
    <location>
        <begin position="331"/>
        <end position="363"/>
    </location>
</feature>
<dbReference type="Gene3D" id="1.10.30.10">
    <property type="entry name" value="High mobility group box domain"/>
    <property type="match status" value="1"/>
</dbReference>
<dbReference type="InterPro" id="IPR036910">
    <property type="entry name" value="HMG_box_dom_sf"/>
</dbReference>
<evidence type="ECO:0000313" key="9">
    <source>
        <dbReference type="EMBL" id="TRY64190.1"/>
    </source>
</evidence>
<dbReference type="SMART" id="SM00398">
    <property type="entry name" value="HMG"/>
    <property type="match status" value="1"/>
</dbReference>
<dbReference type="Proteomes" id="UP000318571">
    <property type="component" value="Chromosome 10"/>
</dbReference>
<evidence type="ECO:0000256" key="5">
    <source>
        <dbReference type="ARBA" id="ARBA00023242"/>
    </source>
</evidence>
<feature type="domain" description="HMG box" evidence="8">
    <location>
        <begin position="27"/>
        <end position="95"/>
    </location>
</feature>
<evidence type="ECO:0000313" key="10">
    <source>
        <dbReference type="Proteomes" id="UP000318571"/>
    </source>
</evidence>
<evidence type="ECO:0000256" key="1">
    <source>
        <dbReference type="ARBA" id="ARBA00022553"/>
    </source>
</evidence>
<feature type="compositionally biased region" description="Polar residues" evidence="7">
    <location>
        <begin position="468"/>
        <end position="481"/>
    </location>
</feature>
<feature type="compositionally biased region" description="Basic and acidic residues" evidence="7">
    <location>
        <begin position="1"/>
        <end position="13"/>
    </location>
</feature>
<feature type="compositionally biased region" description="Polar residues" evidence="7">
    <location>
        <begin position="184"/>
        <end position="198"/>
    </location>
</feature>
<feature type="compositionally biased region" description="Polar residues" evidence="7">
    <location>
        <begin position="100"/>
        <end position="117"/>
    </location>
</feature>
<feature type="compositionally biased region" description="Basic and acidic residues" evidence="7">
    <location>
        <begin position="583"/>
        <end position="593"/>
    </location>
</feature>
<dbReference type="GO" id="GO:0000981">
    <property type="term" value="F:DNA-binding transcription factor activity, RNA polymerase II-specific"/>
    <property type="evidence" value="ECO:0007669"/>
    <property type="project" value="TreeGrafter"/>
</dbReference>
<evidence type="ECO:0000256" key="2">
    <source>
        <dbReference type="ARBA" id="ARBA00023015"/>
    </source>
</evidence>
<feature type="compositionally biased region" description="Polar residues" evidence="7">
    <location>
        <begin position="601"/>
        <end position="613"/>
    </location>
</feature>
<feature type="compositionally biased region" description="Polar residues" evidence="7">
    <location>
        <begin position="436"/>
        <end position="453"/>
    </location>
</feature>
<keyword evidence="1" id="KW-0597">Phosphoprotein</keyword>
<name>A0A553NFH7_TIGCA</name>
<feature type="region of interest" description="Disordered" evidence="7">
    <location>
        <begin position="91"/>
        <end position="266"/>
    </location>
</feature>
<dbReference type="Pfam" id="PF00505">
    <property type="entry name" value="HMG_box"/>
    <property type="match status" value="1"/>
</dbReference>
<dbReference type="GO" id="GO:0000977">
    <property type="term" value="F:RNA polymerase II transcription regulatory region sequence-specific DNA binding"/>
    <property type="evidence" value="ECO:0007669"/>
    <property type="project" value="TreeGrafter"/>
</dbReference>
<dbReference type="GO" id="GO:0005634">
    <property type="term" value="C:nucleus"/>
    <property type="evidence" value="ECO:0007669"/>
    <property type="project" value="UniProtKB-UniRule"/>
</dbReference>
<feature type="DNA-binding region" description="HMG box" evidence="6">
    <location>
        <begin position="27"/>
        <end position="95"/>
    </location>
</feature>
<dbReference type="OrthoDB" id="6382849at2759"/>
<dbReference type="InterPro" id="IPR009071">
    <property type="entry name" value="HMG_box_dom"/>
</dbReference>
<dbReference type="AlphaFoldDB" id="A0A553NFH7"/>
<keyword evidence="3 6" id="KW-0238">DNA-binding</keyword>
<evidence type="ECO:0000256" key="3">
    <source>
        <dbReference type="ARBA" id="ARBA00023125"/>
    </source>
</evidence>
<dbReference type="PROSITE" id="PS50118">
    <property type="entry name" value="HMG_BOX_2"/>
    <property type="match status" value="1"/>
</dbReference>
<dbReference type="EMBL" id="VCGU01000458">
    <property type="protein sequence ID" value="TRY64190.1"/>
    <property type="molecule type" value="Genomic_DNA"/>
</dbReference>
<comment type="caution">
    <text evidence="9">The sequence shown here is derived from an EMBL/GenBank/DDBJ whole genome shotgun (WGS) entry which is preliminary data.</text>
</comment>
<evidence type="ECO:0000256" key="6">
    <source>
        <dbReference type="PROSITE-ProRule" id="PRU00267"/>
    </source>
</evidence>
<dbReference type="CDD" id="cd21989">
    <property type="entry name" value="HMG-box_HBP2"/>
    <property type="match status" value="1"/>
</dbReference>
<feature type="region of interest" description="Disordered" evidence="7">
    <location>
        <begin position="402"/>
        <end position="613"/>
    </location>
</feature>
<feature type="compositionally biased region" description="Polar residues" evidence="7">
    <location>
        <begin position="338"/>
        <end position="349"/>
    </location>
</feature>
<feature type="compositionally biased region" description="Polar residues" evidence="7">
    <location>
        <begin position="526"/>
        <end position="536"/>
    </location>
</feature>
<feature type="compositionally biased region" description="Basic and acidic residues" evidence="7">
    <location>
        <begin position="564"/>
        <end position="574"/>
    </location>
</feature>
<feature type="region of interest" description="Disordered" evidence="7">
    <location>
        <begin position="1"/>
        <end position="27"/>
    </location>
</feature>
<dbReference type="InterPro" id="IPR052412">
    <property type="entry name" value="CC-Dev_Transcription_Reg"/>
</dbReference>
<dbReference type="InterPro" id="IPR049523">
    <property type="entry name" value="BBX_HMG-box"/>
</dbReference>
<feature type="compositionally biased region" description="Low complexity" evidence="7">
    <location>
        <begin position="118"/>
        <end position="170"/>
    </location>
</feature>
<dbReference type="PANTHER" id="PTHR13059">
    <property type="entry name" value="HMG-BOX TRANSCRIPTION FACTOR BBX"/>
    <property type="match status" value="1"/>
</dbReference>
<accession>A0A553NFH7</accession>
<dbReference type="STRING" id="6832.A0A553NFH7"/>
<evidence type="ECO:0000259" key="8">
    <source>
        <dbReference type="PROSITE" id="PS50118"/>
    </source>
</evidence>
<keyword evidence="4" id="KW-0804">Transcription</keyword>
<evidence type="ECO:0000256" key="7">
    <source>
        <dbReference type="SAM" id="MobiDB-lite"/>
    </source>
</evidence>
<organism evidence="9 10">
    <name type="scientific">Tigriopus californicus</name>
    <name type="common">Marine copepod</name>
    <dbReference type="NCBI Taxonomy" id="6832"/>
    <lineage>
        <taxon>Eukaryota</taxon>
        <taxon>Metazoa</taxon>
        <taxon>Ecdysozoa</taxon>
        <taxon>Arthropoda</taxon>
        <taxon>Crustacea</taxon>
        <taxon>Multicrustacea</taxon>
        <taxon>Hexanauplia</taxon>
        <taxon>Copepoda</taxon>
        <taxon>Harpacticoida</taxon>
        <taxon>Harpacticidae</taxon>
        <taxon>Tigriopus</taxon>
    </lineage>
</organism>
<gene>
    <name evidence="9" type="ORF">TCAL_10818</name>
</gene>
<keyword evidence="2" id="KW-0805">Transcription regulation</keyword>
<dbReference type="SUPFAM" id="SSF47095">
    <property type="entry name" value="HMG-box"/>
    <property type="match status" value="1"/>
</dbReference>
<evidence type="ECO:0000256" key="4">
    <source>
        <dbReference type="ARBA" id="ARBA00023163"/>
    </source>
</evidence>
<keyword evidence="10" id="KW-1185">Reference proteome</keyword>
<sequence length="613" mass="66933">MDMVERGNGHGTRDLVPVSNDENQSTGKRPMNAFLLFCKRHRGLVKERYPNLENRNITKILGEWWQSISDQEKASFNSLATEFKEHVLREQPNFRWRKQPTANASHLTNSNSLATMPSVNHNSRDSFSSSSPHNNPSQLSPVELSNGPSPSHDGSGSSSPEPSPPSNDSNTGSAPKHFKKRFLQTATEQQAKMNSEDSASGPVSPDAEHACKALLQLAGVREASPNGSQSGSRSGTSSPPSDSGNGRDRSEGGNRPANGGSKTEEFKILRDAVWSRVAKTLLKQEAEKGNQSHEDSDDAPLNLSSQCTIRGQQIIEHIIENILDKPLADGERVEEQAPSVSFNNNTSRMNGDGLASSNQHHETAEEIKERIYMGLKQDFQNRGPGAKDDKKDMSALWNLLPHKMANQKSQKITTANPKLTTPTTRSPSPSVTNTTKPTSAVNRNDLANSSSSGLDIKSLLAHSPAPQSPRSKANGSNQLRTSPPPVSVTLITTESRSNGERTNRPLNLSTTPPQTPSVSVTPMSVELNNFSNQDKVSSLAAPKRPHEDDEEDRRRSSRSCKGKRYQELRDEGHLGRKGRKTHRSGDDPSHVDEGGIVYLSKSESSSEIVTQPH</sequence>
<reference evidence="9 10" key="1">
    <citation type="journal article" date="2018" name="Nat. Ecol. Evol.">
        <title>Genomic signatures of mitonuclear coevolution across populations of Tigriopus californicus.</title>
        <authorList>
            <person name="Barreto F.S."/>
            <person name="Watson E.T."/>
            <person name="Lima T.G."/>
            <person name="Willett C.S."/>
            <person name="Edmands S."/>
            <person name="Li W."/>
            <person name="Burton R.S."/>
        </authorList>
    </citation>
    <scope>NUCLEOTIDE SEQUENCE [LARGE SCALE GENOMIC DNA]</scope>
    <source>
        <strain evidence="9 10">San Diego</strain>
    </source>
</reference>
<dbReference type="PANTHER" id="PTHR13059:SF10">
    <property type="entry name" value="HMG BOX TRANSCRIPTION FACTOR BBX"/>
    <property type="match status" value="1"/>
</dbReference>
<feature type="compositionally biased region" description="Low complexity" evidence="7">
    <location>
        <begin position="509"/>
        <end position="525"/>
    </location>
</feature>
<feature type="compositionally biased region" description="Low complexity" evidence="7">
    <location>
        <begin position="413"/>
        <end position="435"/>
    </location>
</feature>
<proteinExistence type="predicted"/>
<feature type="compositionally biased region" description="Low complexity" evidence="7">
    <location>
        <begin position="227"/>
        <end position="244"/>
    </location>
</feature>
<protein>
    <recommendedName>
        <fullName evidence="8">HMG box domain-containing protein</fullName>
    </recommendedName>
</protein>
<keyword evidence="5 6" id="KW-0539">Nucleus</keyword>